<dbReference type="InterPro" id="IPR011911">
    <property type="entry name" value="GlrX_YruB"/>
</dbReference>
<dbReference type="Gene3D" id="3.40.30.10">
    <property type="entry name" value="Glutaredoxin"/>
    <property type="match status" value="1"/>
</dbReference>
<dbReference type="Pfam" id="PF00462">
    <property type="entry name" value="Glutaredoxin"/>
    <property type="match status" value="1"/>
</dbReference>
<dbReference type="InterPro" id="IPR036249">
    <property type="entry name" value="Thioredoxin-like_sf"/>
</dbReference>
<proteinExistence type="predicted"/>
<evidence type="ECO:0000313" key="2">
    <source>
        <dbReference type="EMBL" id="PIR98550.1"/>
    </source>
</evidence>
<dbReference type="PROSITE" id="PS51354">
    <property type="entry name" value="GLUTAREDOXIN_2"/>
    <property type="match status" value="1"/>
</dbReference>
<feature type="domain" description="Glutaredoxin" evidence="1">
    <location>
        <begin position="3"/>
        <end position="60"/>
    </location>
</feature>
<dbReference type="GO" id="GO:0045454">
    <property type="term" value="P:cell redox homeostasis"/>
    <property type="evidence" value="ECO:0007669"/>
    <property type="project" value="TreeGrafter"/>
</dbReference>
<accession>A0A2H0VJQ3</accession>
<name>A0A2H0VJQ3_9BACT</name>
<dbReference type="Proteomes" id="UP000230776">
    <property type="component" value="Unassembled WGS sequence"/>
</dbReference>
<dbReference type="PANTHER" id="PTHR34386:SF1">
    <property type="entry name" value="GLUTAREDOXIN-LIKE PROTEIN NRDH"/>
    <property type="match status" value="1"/>
</dbReference>
<reference evidence="3" key="1">
    <citation type="submission" date="2017-09" db="EMBL/GenBank/DDBJ databases">
        <title>Depth-based differentiation of microbial function through sediment-hosted aquifers and enrichment of novel symbionts in the deep terrestrial subsurface.</title>
        <authorList>
            <person name="Probst A.J."/>
            <person name="Ladd B."/>
            <person name="Jarett J.K."/>
            <person name="Geller-Mcgrath D.E."/>
            <person name="Sieber C.M.K."/>
            <person name="Emerson J.B."/>
            <person name="Anantharaman K."/>
            <person name="Thomas B.C."/>
            <person name="Malmstrom R."/>
            <person name="Stieglmeier M."/>
            <person name="Klingl A."/>
            <person name="Woyke T."/>
            <person name="Ryan C.M."/>
            <person name="Banfield J.F."/>
        </authorList>
    </citation>
    <scope>NUCLEOTIDE SEQUENCE [LARGE SCALE GENOMIC DNA]</scope>
</reference>
<sequence length="77" mass="8794">MKVRLYTTPFCKFCKDVKALFETHNISYEEVDVVVDDKAREQMVKDSGQMGVPVIDIDGEILVGYNRKKLEKALKVA</sequence>
<protein>
    <submittedName>
        <fullName evidence="2">NrdH-redoxin</fullName>
    </submittedName>
</protein>
<dbReference type="SUPFAM" id="SSF52833">
    <property type="entry name" value="Thioredoxin-like"/>
    <property type="match status" value="1"/>
</dbReference>
<dbReference type="AlphaFoldDB" id="A0A2H0VJQ3"/>
<gene>
    <name evidence="2" type="ORF">COT88_01035</name>
</gene>
<evidence type="ECO:0000313" key="3">
    <source>
        <dbReference type="Proteomes" id="UP000230776"/>
    </source>
</evidence>
<evidence type="ECO:0000259" key="1">
    <source>
        <dbReference type="Pfam" id="PF00462"/>
    </source>
</evidence>
<comment type="caution">
    <text evidence="2">The sequence shown here is derived from an EMBL/GenBank/DDBJ whole genome shotgun (WGS) entry which is preliminary data.</text>
</comment>
<dbReference type="EMBL" id="PFAG01000012">
    <property type="protein sequence ID" value="PIR98550.1"/>
    <property type="molecule type" value="Genomic_DNA"/>
</dbReference>
<dbReference type="GO" id="GO:0009055">
    <property type="term" value="F:electron transfer activity"/>
    <property type="evidence" value="ECO:0007669"/>
    <property type="project" value="TreeGrafter"/>
</dbReference>
<dbReference type="InterPro" id="IPR002109">
    <property type="entry name" value="Glutaredoxin"/>
</dbReference>
<dbReference type="NCBIfam" id="TIGR02196">
    <property type="entry name" value="GlrX_YruB"/>
    <property type="match status" value="1"/>
</dbReference>
<dbReference type="PANTHER" id="PTHR34386">
    <property type="entry name" value="GLUTAREDOXIN"/>
    <property type="match status" value="1"/>
</dbReference>
<organism evidence="2 3">
    <name type="scientific">Candidatus Colwellbacteria bacterium CG10_big_fil_rev_8_21_14_0_10_41_28</name>
    <dbReference type="NCBI Taxonomy" id="1974539"/>
    <lineage>
        <taxon>Bacteria</taxon>
        <taxon>Candidatus Colwelliibacteriota</taxon>
    </lineage>
</organism>
<dbReference type="CDD" id="cd02976">
    <property type="entry name" value="NrdH"/>
    <property type="match status" value="1"/>
</dbReference>
<dbReference type="InterPro" id="IPR051548">
    <property type="entry name" value="Grx-like_ET"/>
</dbReference>